<feature type="transmembrane region" description="Helical" evidence="6">
    <location>
        <begin position="102"/>
        <end position="124"/>
    </location>
</feature>
<feature type="transmembrane region" description="Helical" evidence="6">
    <location>
        <begin position="43"/>
        <end position="64"/>
    </location>
</feature>
<evidence type="ECO:0000256" key="2">
    <source>
        <dbReference type="ARBA" id="ARBA00009853"/>
    </source>
</evidence>
<evidence type="ECO:0000256" key="5">
    <source>
        <dbReference type="ARBA" id="ARBA00023136"/>
    </source>
</evidence>
<sequence length="301" mass="32526">MTSRSTDNVLLAILLSLLALTLFQAMGMVVKHLSPRFSAAELSAWRNFFGLFPSFMALMASKSWHRAGRPLRMRQWKLACGRGIAVAVAQLSFYIALSRLPYATATTISYSNALFMIALAIPLLGEKVGPVRLFAVLMGFLGVVLVMRPGSGTFELASLAPVAAAFLYALSGITSRLMDDDVPSPVINLYAIGTSLIASVALTFATGGFSPITSWSDAGWLLAMGGFGGTAVLLIVISFRMTEQSNLAPFTYFGIPVAFIFGWIFFGETPFQTLFPGGLLIMAGGLMVIWRERQLKRRALA</sequence>
<keyword evidence="3 6" id="KW-0812">Transmembrane</keyword>
<keyword evidence="5 6" id="KW-0472">Membrane</keyword>
<feature type="transmembrane region" description="Helical" evidence="6">
    <location>
        <begin position="131"/>
        <end position="150"/>
    </location>
</feature>
<evidence type="ECO:0000313" key="8">
    <source>
        <dbReference type="EMBL" id="OWU75886.1"/>
    </source>
</evidence>
<name>A0A225NVU6_9RHOB</name>
<feature type="transmembrane region" description="Helical" evidence="6">
    <location>
        <begin position="271"/>
        <end position="290"/>
    </location>
</feature>
<organism evidence="8 9">
    <name type="scientific">Marinibacterium profundimaris</name>
    <dbReference type="NCBI Taxonomy" id="1679460"/>
    <lineage>
        <taxon>Bacteria</taxon>
        <taxon>Pseudomonadati</taxon>
        <taxon>Pseudomonadota</taxon>
        <taxon>Alphaproteobacteria</taxon>
        <taxon>Rhodobacterales</taxon>
        <taxon>Paracoccaceae</taxon>
        <taxon>Marinibacterium</taxon>
    </lineage>
</organism>
<evidence type="ECO:0000256" key="4">
    <source>
        <dbReference type="ARBA" id="ARBA00022989"/>
    </source>
</evidence>
<dbReference type="Pfam" id="PF00892">
    <property type="entry name" value="EamA"/>
    <property type="match status" value="2"/>
</dbReference>
<comment type="similarity">
    <text evidence="2">Belongs to the drug/metabolite transporter (DMT) superfamily. 10 TMS drug/metabolite exporter (DME) (TC 2.A.7.3) family.</text>
</comment>
<dbReference type="RefSeq" id="WP_088649071.1">
    <property type="nucleotide sequence ID" value="NZ_AQQR01000002.1"/>
</dbReference>
<evidence type="ECO:0000256" key="1">
    <source>
        <dbReference type="ARBA" id="ARBA00004141"/>
    </source>
</evidence>
<dbReference type="OrthoDB" id="9812899at2"/>
<comment type="caution">
    <text evidence="8">The sequence shown here is derived from an EMBL/GenBank/DDBJ whole genome shotgun (WGS) entry which is preliminary data.</text>
</comment>
<evidence type="ECO:0000313" key="9">
    <source>
        <dbReference type="Proteomes" id="UP000215377"/>
    </source>
</evidence>
<dbReference type="InterPro" id="IPR000620">
    <property type="entry name" value="EamA_dom"/>
</dbReference>
<evidence type="ECO:0000259" key="7">
    <source>
        <dbReference type="Pfam" id="PF00892"/>
    </source>
</evidence>
<dbReference type="Proteomes" id="UP000215377">
    <property type="component" value="Unassembled WGS sequence"/>
</dbReference>
<dbReference type="InterPro" id="IPR037185">
    <property type="entry name" value="EmrE-like"/>
</dbReference>
<dbReference type="PANTHER" id="PTHR22911:SF6">
    <property type="entry name" value="SOLUTE CARRIER FAMILY 35 MEMBER G1"/>
    <property type="match status" value="1"/>
</dbReference>
<evidence type="ECO:0000256" key="6">
    <source>
        <dbReference type="SAM" id="Phobius"/>
    </source>
</evidence>
<feature type="transmembrane region" description="Helical" evidence="6">
    <location>
        <begin position="246"/>
        <end position="265"/>
    </location>
</feature>
<evidence type="ECO:0000256" key="3">
    <source>
        <dbReference type="ARBA" id="ARBA00022692"/>
    </source>
</evidence>
<dbReference type="GO" id="GO:0016020">
    <property type="term" value="C:membrane"/>
    <property type="evidence" value="ECO:0007669"/>
    <property type="project" value="UniProtKB-SubCell"/>
</dbReference>
<reference evidence="8 9" key="1">
    <citation type="submission" date="2013-04" db="EMBL/GenBank/DDBJ databases">
        <title>Oceanicola sp. 22II1-22F33 Genome Sequencing.</title>
        <authorList>
            <person name="Lai Q."/>
            <person name="Li G."/>
            <person name="Shao Z."/>
        </authorList>
    </citation>
    <scope>NUCLEOTIDE SEQUENCE [LARGE SCALE GENOMIC DNA]</scope>
    <source>
        <strain evidence="8 9">22II1-22F33</strain>
    </source>
</reference>
<accession>A0A225NVU6</accession>
<proteinExistence type="inferred from homology"/>
<gene>
    <name evidence="8" type="ORF">ATO3_06795</name>
</gene>
<feature type="transmembrane region" description="Helical" evidence="6">
    <location>
        <begin position="156"/>
        <end position="174"/>
    </location>
</feature>
<protein>
    <recommendedName>
        <fullName evidence="7">EamA domain-containing protein</fullName>
    </recommendedName>
</protein>
<comment type="subcellular location">
    <subcellularLocation>
        <location evidence="1">Membrane</location>
        <topology evidence="1">Multi-pass membrane protein</topology>
    </subcellularLocation>
</comment>
<dbReference type="EMBL" id="AQQR01000002">
    <property type="protein sequence ID" value="OWU75886.1"/>
    <property type="molecule type" value="Genomic_DNA"/>
</dbReference>
<dbReference type="PANTHER" id="PTHR22911">
    <property type="entry name" value="ACYL-MALONYL CONDENSING ENZYME-RELATED"/>
    <property type="match status" value="1"/>
</dbReference>
<feature type="transmembrane region" description="Helical" evidence="6">
    <location>
        <begin position="186"/>
        <end position="206"/>
    </location>
</feature>
<dbReference type="SUPFAM" id="SSF103481">
    <property type="entry name" value="Multidrug resistance efflux transporter EmrE"/>
    <property type="match status" value="2"/>
</dbReference>
<feature type="transmembrane region" description="Helical" evidence="6">
    <location>
        <begin position="218"/>
        <end position="239"/>
    </location>
</feature>
<keyword evidence="4 6" id="KW-1133">Transmembrane helix</keyword>
<feature type="domain" description="EamA" evidence="7">
    <location>
        <begin position="162"/>
        <end position="289"/>
    </location>
</feature>
<keyword evidence="9" id="KW-1185">Reference proteome</keyword>
<dbReference type="AlphaFoldDB" id="A0A225NVU6"/>
<feature type="domain" description="EamA" evidence="7">
    <location>
        <begin position="11"/>
        <end position="147"/>
    </location>
</feature>
<feature type="transmembrane region" description="Helical" evidence="6">
    <location>
        <begin position="76"/>
        <end position="96"/>
    </location>
</feature>